<comment type="caution">
    <text evidence="1">The sequence shown here is derived from an EMBL/GenBank/DDBJ whole genome shotgun (WGS) entry which is preliminary data.</text>
</comment>
<dbReference type="RefSeq" id="XP_060451550.1">
    <property type="nucleotide sequence ID" value="XM_060595945.1"/>
</dbReference>
<proteinExistence type="predicted"/>
<dbReference type="GeneID" id="85480807"/>
<protein>
    <submittedName>
        <fullName evidence="1">Uncharacterized protein</fullName>
    </submittedName>
</protein>
<dbReference type="AlphaFoldDB" id="A0AAJ0A310"/>
<name>A0AAJ0A310_9PEZI</name>
<dbReference type="EMBL" id="JAHMHQ010000001">
    <property type="protein sequence ID" value="KAK1655506.1"/>
    <property type="molecule type" value="Genomic_DNA"/>
</dbReference>
<gene>
    <name evidence="1" type="ORF">BDP81DRAFT_5248</name>
</gene>
<dbReference type="Proteomes" id="UP001243989">
    <property type="component" value="Unassembled WGS sequence"/>
</dbReference>
<keyword evidence="2" id="KW-1185">Reference proteome</keyword>
<accession>A0AAJ0A310</accession>
<sequence>MSVPTSEKLVIRSGLGLGRKGTSDPSLSSTVILRLVSAANPLLTTTLPFSLPETIPDTGQHVGHPITQRMVQAGGGDRPSTTVLGPVHGSREPTPAASLTQFRLAYCPGHLSLSRCWLLAADLAALPCCGTVPGASIPDGMDRDAFCNLLGVTNPSVGFKP</sequence>
<reference evidence="1" key="1">
    <citation type="submission" date="2021-06" db="EMBL/GenBank/DDBJ databases">
        <title>Comparative genomics, transcriptomics and evolutionary studies reveal genomic signatures of adaptation to plant cell wall in hemibiotrophic fungi.</title>
        <authorList>
            <consortium name="DOE Joint Genome Institute"/>
            <person name="Baroncelli R."/>
            <person name="Diaz J.F."/>
            <person name="Benocci T."/>
            <person name="Peng M."/>
            <person name="Battaglia E."/>
            <person name="Haridas S."/>
            <person name="Andreopoulos W."/>
            <person name="Labutti K."/>
            <person name="Pangilinan J."/>
            <person name="Floch G.L."/>
            <person name="Makela M.R."/>
            <person name="Henrissat B."/>
            <person name="Grigoriev I.V."/>
            <person name="Crouch J.A."/>
            <person name="De Vries R.P."/>
            <person name="Sukno S.A."/>
            <person name="Thon M.R."/>
        </authorList>
    </citation>
    <scope>NUCLEOTIDE SEQUENCE</scope>
    <source>
        <strain evidence="1">CBS 102054</strain>
    </source>
</reference>
<organism evidence="1 2">
    <name type="scientific">Colletotrichum phormii</name>
    <dbReference type="NCBI Taxonomy" id="359342"/>
    <lineage>
        <taxon>Eukaryota</taxon>
        <taxon>Fungi</taxon>
        <taxon>Dikarya</taxon>
        <taxon>Ascomycota</taxon>
        <taxon>Pezizomycotina</taxon>
        <taxon>Sordariomycetes</taxon>
        <taxon>Hypocreomycetidae</taxon>
        <taxon>Glomerellales</taxon>
        <taxon>Glomerellaceae</taxon>
        <taxon>Colletotrichum</taxon>
        <taxon>Colletotrichum acutatum species complex</taxon>
    </lineage>
</organism>
<evidence type="ECO:0000313" key="2">
    <source>
        <dbReference type="Proteomes" id="UP001243989"/>
    </source>
</evidence>
<evidence type="ECO:0000313" key="1">
    <source>
        <dbReference type="EMBL" id="KAK1655506.1"/>
    </source>
</evidence>